<dbReference type="InterPro" id="IPR057617">
    <property type="entry name" value="PML_C"/>
</dbReference>
<reference evidence="2" key="1">
    <citation type="journal article" date="2023" name="bioRxiv">
        <title>Scaffold-level genome assemblies of two parasitoid biocontrol wasps reveal the parthenogenesis mechanism and an associated novel virus.</title>
        <authorList>
            <person name="Inwood S."/>
            <person name="Skelly J."/>
            <person name="Guhlin J."/>
            <person name="Harrop T."/>
            <person name="Goldson S."/>
            <person name="Dearden P."/>
        </authorList>
    </citation>
    <scope>NUCLEOTIDE SEQUENCE</scope>
    <source>
        <strain evidence="2">Lincoln</strain>
        <tissue evidence="2">Whole body</tissue>
    </source>
</reference>
<evidence type="ECO:0000259" key="1">
    <source>
        <dbReference type="Pfam" id="PF25244"/>
    </source>
</evidence>
<sequence length="174" mass="19271">MEVALGGVMEEMGRGGRLLERTAGCHVGGEGGKKESKGLCHGGLRGHSNDWSAEAEEIVYVLKSLVSSYIDNEDIFQNSKTYADSVNHVIELRRINAVLPFFKPLEGTLKNGMLLKLAKKNLTFDVLQKKFHEEGEEGLLSTLTLLRNGKPQITKNRHILAQISAFFKSKNICD</sequence>
<evidence type="ECO:0000313" key="3">
    <source>
        <dbReference type="Proteomes" id="UP001168972"/>
    </source>
</evidence>
<gene>
    <name evidence="2" type="ORF">PV327_010166</name>
</gene>
<feature type="domain" description="PML C-terminal" evidence="1">
    <location>
        <begin position="107"/>
        <end position="169"/>
    </location>
</feature>
<organism evidence="2 3">
    <name type="scientific">Microctonus hyperodae</name>
    <name type="common">Parasitoid wasp</name>
    <dbReference type="NCBI Taxonomy" id="165561"/>
    <lineage>
        <taxon>Eukaryota</taxon>
        <taxon>Metazoa</taxon>
        <taxon>Ecdysozoa</taxon>
        <taxon>Arthropoda</taxon>
        <taxon>Hexapoda</taxon>
        <taxon>Insecta</taxon>
        <taxon>Pterygota</taxon>
        <taxon>Neoptera</taxon>
        <taxon>Endopterygota</taxon>
        <taxon>Hymenoptera</taxon>
        <taxon>Apocrita</taxon>
        <taxon>Ichneumonoidea</taxon>
        <taxon>Braconidae</taxon>
        <taxon>Euphorinae</taxon>
        <taxon>Microctonus</taxon>
    </lineage>
</organism>
<accession>A0AA39FRB5</accession>
<protein>
    <recommendedName>
        <fullName evidence="1">PML C-terminal domain-containing protein</fullName>
    </recommendedName>
</protein>
<proteinExistence type="predicted"/>
<keyword evidence="3" id="KW-1185">Reference proteome</keyword>
<reference evidence="2" key="2">
    <citation type="submission" date="2023-03" db="EMBL/GenBank/DDBJ databases">
        <authorList>
            <person name="Inwood S.N."/>
            <person name="Skelly J.G."/>
            <person name="Guhlin J."/>
            <person name="Harrop T.W.R."/>
            <person name="Goldson S.G."/>
            <person name="Dearden P.K."/>
        </authorList>
    </citation>
    <scope>NUCLEOTIDE SEQUENCE</scope>
    <source>
        <strain evidence="2">Lincoln</strain>
        <tissue evidence="2">Whole body</tissue>
    </source>
</reference>
<dbReference type="EMBL" id="JAQQBR010000006">
    <property type="protein sequence ID" value="KAK0174389.1"/>
    <property type="molecule type" value="Genomic_DNA"/>
</dbReference>
<dbReference type="AlphaFoldDB" id="A0AA39FRB5"/>
<name>A0AA39FRB5_MICHY</name>
<dbReference type="Proteomes" id="UP001168972">
    <property type="component" value="Unassembled WGS sequence"/>
</dbReference>
<evidence type="ECO:0000313" key="2">
    <source>
        <dbReference type="EMBL" id="KAK0174389.1"/>
    </source>
</evidence>
<comment type="caution">
    <text evidence="2">The sequence shown here is derived from an EMBL/GenBank/DDBJ whole genome shotgun (WGS) entry which is preliminary data.</text>
</comment>
<dbReference type="Pfam" id="PF25244">
    <property type="entry name" value="PML_C"/>
    <property type="match status" value="1"/>
</dbReference>